<dbReference type="InterPro" id="IPR012338">
    <property type="entry name" value="Beta-lactam/transpept-like"/>
</dbReference>
<keyword evidence="3" id="KW-0378">Hydrolase</keyword>
<evidence type="ECO:0000313" key="3">
    <source>
        <dbReference type="EMBL" id="QBN17990.1"/>
    </source>
</evidence>
<dbReference type="SUPFAM" id="SSF56601">
    <property type="entry name" value="beta-lactamase/transpeptidase-like"/>
    <property type="match status" value="1"/>
</dbReference>
<sequence>MKYIKRTNILQFLLLLFVLSSCTKEKNIPITAIKDAELPKDSLPKMRPLTNETPKLTADYINSKKAEIDVFYRRNWPSNSMNGGFLVAKNGQIIYEKYEGYANFRDKTYITSNTPIHIASVSKVLTATAVLKLVNAKRIGLDDLVTVYLKEFPYPKVTVRMLLSHRSGMRSYAYFTDRDKSVWDRHNTLTNQDILTIMATKNIGLEQRTGTRFAYCNTNYAMLALIVEKVTKMSFGKAMSEMIFKPLAMTNTFVLDFDKDKKKVAPSYKGNRVEIGIDYLDKIYGDKNIYSTPRDLLKFDRARNSPNFLEPELLKQVYVGYSNEHPGTKNYGLGIRMVNWPNGKNFYFHNGWWHGFTSSYIPLKDENTTIIALSNKFTKSTYAVRKIAPLFGDYPFKVEDE</sequence>
<feature type="signal peptide" evidence="1">
    <location>
        <begin position="1"/>
        <end position="23"/>
    </location>
</feature>
<keyword evidence="4" id="KW-1185">Reference proteome</keyword>
<proteinExistence type="predicted"/>
<evidence type="ECO:0000256" key="1">
    <source>
        <dbReference type="SAM" id="SignalP"/>
    </source>
</evidence>
<dbReference type="Gene3D" id="3.40.710.10">
    <property type="entry name" value="DD-peptidase/beta-lactamase superfamily"/>
    <property type="match status" value="1"/>
</dbReference>
<dbReference type="KEGG" id="fnk:E1750_03940"/>
<dbReference type="PROSITE" id="PS51257">
    <property type="entry name" value="PROKAR_LIPOPROTEIN"/>
    <property type="match status" value="1"/>
</dbReference>
<dbReference type="PANTHER" id="PTHR46825:SF9">
    <property type="entry name" value="BETA-LACTAMASE-RELATED DOMAIN-CONTAINING PROTEIN"/>
    <property type="match status" value="1"/>
</dbReference>
<organism evidence="3 4">
    <name type="scientific">Flavobacterium nackdongense</name>
    <dbReference type="NCBI Taxonomy" id="2547394"/>
    <lineage>
        <taxon>Bacteria</taxon>
        <taxon>Pseudomonadati</taxon>
        <taxon>Bacteroidota</taxon>
        <taxon>Flavobacteriia</taxon>
        <taxon>Flavobacteriales</taxon>
        <taxon>Flavobacteriaceae</taxon>
        <taxon>Flavobacterium</taxon>
    </lineage>
</organism>
<reference evidence="4" key="1">
    <citation type="submission" date="2019-03" db="EMBL/GenBank/DDBJ databases">
        <title>Flavobacterium sp.</title>
        <authorList>
            <person name="Kim H."/>
        </authorList>
    </citation>
    <scope>NUCLEOTIDE SEQUENCE [LARGE SCALE GENOMIC DNA]</scope>
    <source>
        <strain evidence="4">GS13</strain>
    </source>
</reference>
<dbReference type="PANTHER" id="PTHR46825">
    <property type="entry name" value="D-ALANYL-D-ALANINE-CARBOXYPEPTIDASE/ENDOPEPTIDASE AMPH"/>
    <property type="match status" value="1"/>
</dbReference>
<feature type="domain" description="Beta-lactamase-related" evidence="2">
    <location>
        <begin position="85"/>
        <end position="381"/>
    </location>
</feature>
<dbReference type="AlphaFoldDB" id="A0A4P6YCB4"/>
<evidence type="ECO:0000259" key="2">
    <source>
        <dbReference type="Pfam" id="PF00144"/>
    </source>
</evidence>
<dbReference type="Proteomes" id="UP000291124">
    <property type="component" value="Chromosome"/>
</dbReference>
<feature type="chain" id="PRO_5020376863" evidence="1">
    <location>
        <begin position="24"/>
        <end position="401"/>
    </location>
</feature>
<dbReference type="GO" id="GO:0016787">
    <property type="term" value="F:hydrolase activity"/>
    <property type="evidence" value="ECO:0007669"/>
    <property type="project" value="UniProtKB-KW"/>
</dbReference>
<dbReference type="OrthoDB" id="9793489at2"/>
<keyword evidence="1" id="KW-0732">Signal</keyword>
<name>A0A4P6YCB4_9FLAO</name>
<gene>
    <name evidence="3" type="ORF">E1750_03940</name>
</gene>
<dbReference type="InterPro" id="IPR001466">
    <property type="entry name" value="Beta-lactam-related"/>
</dbReference>
<dbReference type="RefSeq" id="WP_133275519.1">
    <property type="nucleotide sequence ID" value="NZ_CP037933.1"/>
</dbReference>
<protein>
    <submittedName>
        <fullName evidence="3">Class A beta-lactamase-related serine hydrolase</fullName>
    </submittedName>
</protein>
<accession>A0A4P6YCB4</accession>
<dbReference type="InterPro" id="IPR050491">
    <property type="entry name" value="AmpC-like"/>
</dbReference>
<evidence type="ECO:0000313" key="4">
    <source>
        <dbReference type="Proteomes" id="UP000291124"/>
    </source>
</evidence>
<dbReference type="EMBL" id="CP037933">
    <property type="protein sequence ID" value="QBN17990.1"/>
    <property type="molecule type" value="Genomic_DNA"/>
</dbReference>
<dbReference type="Pfam" id="PF00144">
    <property type="entry name" value="Beta-lactamase"/>
    <property type="match status" value="1"/>
</dbReference>